<dbReference type="OrthoDB" id="10298136at2759"/>
<proteinExistence type="predicted"/>
<evidence type="ECO:0000313" key="2">
    <source>
        <dbReference type="EMBL" id="RPB12284.1"/>
    </source>
</evidence>
<accession>A0A3N4KNV7</accession>
<gene>
    <name evidence="2" type="ORF">P167DRAFT_574314</name>
</gene>
<sequence length="161" mass="18444">MYPFCGHPYKEVAPKYARNADTNYGNGVCRRYNIAFCERAKEGMSGPCVTYNNDETEYRCALMELPDTVVKVDYNDCDLESSKFEMFPEAVVALRAAWLIVWGSIDSLGCKAGTPKRETDRFGRPATRTISGGIFTGPNRRVQRGYEDKQYRYDKSWERNT</sequence>
<dbReference type="InParanoid" id="A0A3N4KNV7"/>
<reference evidence="2 3" key="1">
    <citation type="journal article" date="2018" name="Nat. Ecol. Evol.">
        <title>Pezizomycetes genomes reveal the molecular basis of ectomycorrhizal truffle lifestyle.</title>
        <authorList>
            <person name="Murat C."/>
            <person name="Payen T."/>
            <person name="Noel B."/>
            <person name="Kuo A."/>
            <person name="Morin E."/>
            <person name="Chen J."/>
            <person name="Kohler A."/>
            <person name="Krizsan K."/>
            <person name="Balestrini R."/>
            <person name="Da Silva C."/>
            <person name="Montanini B."/>
            <person name="Hainaut M."/>
            <person name="Levati E."/>
            <person name="Barry K.W."/>
            <person name="Belfiori B."/>
            <person name="Cichocki N."/>
            <person name="Clum A."/>
            <person name="Dockter R.B."/>
            <person name="Fauchery L."/>
            <person name="Guy J."/>
            <person name="Iotti M."/>
            <person name="Le Tacon F."/>
            <person name="Lindquist E.A."/>
            <person name="Lipzen A."/>
            <person name="Malagnac F."/>
            <person name="Mello A."/>
            <person name="Molinier V."/>
            <person name="Miyauchi S."/>
            <person name="Poulain J."/>
            <person name="Riccioni C."/>
            <person name="Rubini A."/>
            <person name="Sitrit Y."/>
            <person name="Splivallo R."/>
            <person name="Traeger S."/>
            <person name="Wang M."/>
            <person name="Zifcakova L."/>
            <person name="Wipf D."/>
            <person name="Zambonelli A."/>
            <person name="Paolocci F."/>
            <person name="Nowrousian M."/>
            <person name="Ottonello S."/>
            <person name="Baldrian P."/>
            <person name="Spatafora J.W."/>
            <person name="Henrissat B."/>
            <person name="Nagy L.G."/>
            <person name="Aury J.M."/>
            <person name="Wincker P."/>
            <person name="Grigoriev I.V."/>
            <person name="Bonfante P."/>
            <person name="Martin F.M."/>
        </authorList>
    </citation>
    <scope>NUCLEOTIDE SEQUENCE [LARGE SCALE GENOMIC DNA]</scope>
    <source>
        <strain evidence="2 3">CCBAS932</strain>
    </source>
</reference>
<protein>
    <submittedName>
        <fullName evidence="2">Uncharacterized protein</fullName>
    </submittedName>
</protein>
<keyword evidence="3" id="KW-1185">Reference proteome</keyword>
<evidence type="ECO:0000256" key="1">
    <source>
        <dbReference type="SAM" id="MobiDB-lite"/>
    </source>
</evidence>
<dbReference type="AlphaFoldDB" id="A0A3N4KNV7"/>
<evidence type="ECO:0000313" key="3">
    <source>
        <dbReference type="Proteomes" id="UP000277580"/>
    </source>
</evidence>
<dbReference type="Proteomes" id="UP000277580">
    <property type="component" value="Unassembled WGS sequence"/>
</dbReference>
<organism evidence="2 3">
    <name type="scientific">Morchella conica CCBAS932</name>
    <dbReference type="NCBI Taxonomy" id="1392247"/>
    <lineage>
        <taxon>Eukaryota</taxon>
        <taxon>Fungi</taxon>
        <taxon>Dikarya</taxon>
        <taxon>Ascomycota</taxon>
        <taxon>Pezizomycotina</taxon>
        <taxon>Pezizomycetes</taxon>
        <taxon>Pezizales</taxon>
        <taxon>Morchellaceae</taxon>
        <taxon>Morchella</taxon>
    </lineage>
</organism>
<feature type="region of interest" description="Disordered" evidence="1">
    <location>
        <begin position="115"/>
        <end position="140"/>
    </location>
</feature>
<name>A0A3N4KNV7_9PEZI</name>
<dbReference type="EMBL" id="ML119129">
    <property type="protein sequence ID" value="RPB12284.1"/>
    <property type="molecule type" value="Genomic_DNA"/>
</dbReference>